<dbReference type="SUPFAM" id="SSF51735">
    <property type="entry name" value="NAD(P)-binding Rossmann-fold domains"/>
    <property type="match status" value="1"/>
</dbReference>
<feature type="domain" description="GFO/IDH/MocA-like oxidoreductase" evidence="4">
    <location>
        <begin position="142"/>
        <end position="248"/>
    </location>
</feature>
<comment type="similarity">
    <text evidence="1">Belongs to the Gfo/Idh/MocA family.</text>
</comment>
<dbReference type="RefSeq" id="WP_096496994.1">
    <property type="nucleotide sequence ID" value="NZ_CP023445.1"/>
</dbReference>
<evidence type="ECO:0000313" key="6">
    <source>
        <dbReference type="Proteomes" id="UP000218505"/>
    </source>
</evidence>
<evidence type="ECO:0000256" key="2">
    <source>
        <dbReference type="ARBA" id="ARBA00023002"/>
    </source>
</evidence>
<dbReference type="PANTHER" id="PTHR22604:SF105">
    <property type="entry name" value="TRANS-1,2-DIHYDROBENZENE-1,2-DIOL DEHYDROGENASE"/>
    <property type="match status" value="1"/>
</dbReference>
<sequence length="329" mass="36006">MSDRVRIGVLGAAAIAPAALVKPALKSSAAEVVAVAARDPERARAFADKNLVPKVFDDYQALLDDPDVDAVYNPLPNGLHGKWTLKALAAGKHVLCEKPFAANSEEAERVAEAAEASGLVVMEAFHYRYHPLARRMVEVLPELGALRHVEARMCFPLPRFSNIRYDWDLAGGALMDAGCYAVNAVRMLGGEPEVRSARVRLRNRKVDRAVKADLVFPEGHVGFVHASLWSGAVLKLSARVIGEKGELRVANPFMPQFGHRMAVRLDGHTRNERFGWKPSYRYQLDAFTDAVLHGKPFPTTARDAVANMKVVDAIYRAAGLPVRVPTAQA</sequence>
<dbReference type="InterPro" id="IPR036291">
    <property type="entry name" value="NAD(P)-bd_dom_sf"/>
</dbReference>
<dbReference type="Proteomes" id="UP000218505">
    <property type="component" value="Chromosome"/>
</dbReference>
<dbReference type="KEGG" id="apre:CNX65_31565"/>
<evidence type="ECO:0000259" key="3">
    <source>
        <dbReference type="Pfam" id="PF01408"/>
    </source>
</evidence>
<dbReference type="PANTHER" id="PTHR22604">
    <property type="entry name" value="OXIDOREDUCTASES"/>
    <property type="match status" value="1"/>
</dbReference>
<evidence type="ECO:0000313" key="5">
    <source>
        <dbReference type="EMBL" id="ATE57278.1"/>
    </source>
</evidence>
<dbReference type="InterPro" id="IPR055170">
    <property type="entry name" value="GFO_IDH_MocA-like_dom"/>
</dbReference>
<organism evidence="5 6">
    <name type="scientific">Actinosynnema pretiosum</name>
    <dbReference type="NCBI Taxonomy" id="42197"/>
    <lineage>
        <taxon>Bacteria</taxon>
        <taxon>Bacillati</taxon>
        <taxon>Actinomycetota</taxon>
        <taxon>Actinomycetes</taxon>
        <taxon>Pseudonocardiales</taxon>
        <taxon>Pseudonocardiaceae</taxon>
        <taxon>Actinosynnema</taxon>
    </lineage>
</organism>
<dbReference type="EMBL" id="CP023445">
    <property type="protein sequence ID" value="ATE57278.1"/>
    <property type="molecule type" value="Genomic_DNA"/>
</dbReference>
<gene>
    <name evidence="5" type="ORF">CNX65_31565</name>
</gene>
<dbReference type="Gene3D" id="3.40.50.720">
    <property type="entry name" value="NAD(P)-binding Rossmann-like Domain"/>
    <property type="match status" value="1"/>
</dbReference>
<dbReference type="GO" id="GO:0000166">
    <property type="term" value="F:nucleotide binding"/>
    <property type="evidence" value="ECO:0007669"/>
    <property type="project" value="InterPro"/>
</dbReference>
<dbReference type="InterPro" id="IPR000683">
    <property type="entry name" value="Gfo/Idh/MocA-like_OxRdtase_N"/>
</dbReference>
<keyword evidence="6" id="KW-1185">Reference proteome</keyword>
<dbReference type="Pfam" id="PF22725">
    <property type="entry name" value="GFO_IDH_MocA_C3"/>
    <property type="match status" value="1"/>
</dbReference>
<dbReference type="SUPFAM" id="SSF55347">
    <property type="entry name" value="Glyceraldehyde-3-phosphate dehydrogenase-like, C-terminal domain"/>
    <property type="match status" value="1"/>
</dbReference>
<dbReference type="Pfam" id="PF01408">
    <property type="entry name" value="GFO_IDH_MocA"/>
    <property type="match status" value="1"/>
</dbReference>
<name>A0A290ZE24_9PSEU</name>
<dbReference type="InterPro" id="IPR050984">
    <property type="entry name" value="Gfo/Idh/MocA_domain"/>
</dbReference>
<protein>
    <submittedName>
        <fullName evidence="5">Oxidoreductase</fullName>
    </submittedName>
</protein>
<dbReference type="AlphaFoldDB" id="A0A290ZE24"/>
<evidence type="ECO:0000259" key="4">
    <source>
        <dbReference type="Pfam" id="PF22725"/>
    </source>
</evidence>
<dbReference type="Gene3D" id="3.30.360.10">
    <property type="entry name" value="Dihydrodipicolinate Reductase, domain 2"/>
    <property type="match status" value="1"/>
</dbReference>
<accession>A0A290ZE24</accession>
<reference evidence="5" key="1">
    <citation type="submission" date="2017-09" db="EMBL/GenBank/DDBJ databases">
        <title>Complete Genome Sequence of ansamitocin-producing Bacterium Actinosynnema pretiosum X47.</title>
        <authorList>
            <person name="Cao G."/>
            <person name="Zong G."/>
            <person name="Zhong C."/>
            <person name="Fu J."/>
        </authorList>
    </citation>
    <scope>NUCLEOTIDE SEQUENCE [LARGE SCALE GENOMIC DNA]</scope>
    <source>
        <strain evidence="5">X47</strain>
    </source>
</reference>
<feature type="domain" description="Gfo/Idh/MocA-like oxidoreductase N-terminal" evidence="3">
    <location>
        <begin position="5"/>
        <end position="124"/>
    </location>
</feature>
<keyword evidence="2" id="KW-0560">Oxidoreductase</keyword>
<evidence type="ECO:0000256" key="1">
    <source>
        <dbReference type="ARBA" id="ARBA00010928"/>
    </source>
</evidence>
<proteinExistence type="inferred from homology"/>
<dbReference type="GO" id="GO:0016491">
    <property type="term" value="F:oxidoreductase activity"/>
    <property type="evidence" value="ECO:0007669"/>
    <property type="project" value="UniProtKB-KW"/>
</dbReference>